<dbReference type="Pfam" id="PF22890">
    <property type="entry name" value="TPR_EMC2"/>
    <property type="match status" value="1"/>
</dbReference>
<dbReference type="PANTHER" id="PTHR12760">
    <property type="entry name" value="TETRATRICOPEPTIDE REPEAT PROTEIN"/>
    <property type="match status" value="1"/>
</dbReference>
<dbReference type="EMBL" id="CAFZ01000155">
    <property type="protein sequence ID" value="CCA72253.1"/>
    <property type="molecule type" value="Genomic_DNA"/>
</dbReference>
<sequence>MAQAITLSSALNDLSTARTRGYRDSNEIVRKGLFVLEQKNGLQQLGDNVWDFLEQLAIAALDIGQLDLADDCIHRLDEQFPKSMRVEKLRGMRIEAQDLGLALQFYEQALEKDEANVDLWKRLISVLRQQNKIERCIAELDSFLDTFYSDIEGWLELADIYASQNLYTRSQQALSHVLLLAPQNPFHALRFAETAYSANDVPLALRYFLRTIELTTDDESGASSVGVARRAWFGVRLCTKHLLSNPGAVSESNTPPMKKENLESLDILAAERLTAAYSSTQAKTSVPGRTEVLKWLSS</sequence>
<reference evidence="5 6" key="1">
    <citation type="journal article" date="2011" name="PLoS Pathog.">
        <title>Endophytic Life Strategies Decoded by Genome and Transcriptome Analyses of the Mutualistic Root Symbiont Piriformospora indica.</title>
        <authorList>
            <person name="Zuccaro A."/>
            <person name="Lahrmann U."/>
            <person name="Guldener U."/>
            <person name="Langen G."/>
            <person name="Pfiffi S."/>
            <person name="Biedenkopf D."/>
            <person name="Wong P."/>
            <person name="Samans B."/>
            <person name="Grimm C."/>
            <person name="Basiewicz M."/>
            <person name="Murat C."/>
            <person name="Martin F."/>
            <person name="Kogel K.H."/>
        </authorList>
    </citation>
    <scope>NUCLEOTIDE SEQUENCE [LARGE SCALE GENOMIC DNA]</scope>
    <source>
        <strain evidence="5 6">DSM 11827</strain>
    </source>
</reference>
<name>G4TLR0_SERID</name>
<keyword evidence="2" id="KW-0802">TPR repeat</keyword>
<proteinExistence type="inferred from homology"/>
<dbReference type="GO" id="GO:0072546">
    <property type="term" value="C:EMC complex"/>
    <property type="evidence" value="ECO:0007669"/>
    <property type="project" value="UniProtKB-UniRule"/>
</dbReference>
<comment type="caution">
    <text evidence="5">The sequence shown here is derived from an EMBL/GenBank/DDBJ whole genome shotgun (WGS) entry which is preliminary data.</text>
</comment>
<keyword evidence="3" id="KW-0256">Endoplasmic reticulum</keyword>
<dbReference type="AlphaFoldDB" id="G4TLR0"/>
<organism evidence="5 6">
    <name type="scientific">Serendipita indica (strain DSM 11827)</name>
    <name type="common">Root endophyte fungus</name>
    <name type="synonym">Piriformospora indica</name>
    <dbReference type="NCBI Taxonomy" id="1109443"/>
    <lineage>
        <taxon>Eukaryota</taxon>
        <taxon>Fungi</taxon>
        <taxon>Dikarya</taxon>
        <taxon>Basidiomycota</taxon>
        <taxon>Agaricomycotina</taxon>
        <taxon>Agaricomycetes</taxon>
        <taxon>Sebacinales</taxon>
        <taxon>Serendipitaceae</taxon>
        <taxon>Serendipita</taxon>
    </lineage>
</organism>
<dbReference type="InterPro" id="IPR011990">
    <property type="entry name" value="TPR-like_helical_dom_sf"/>
</dbReference>
<comment type="subcellular location">
    <subcellularLocation>
        <location evidence="3">Endoplasmic reticulum membrane</location>
        <topology evidence="3">Peripheral membrane protein</topology>
        <orientation evidence="3">Cytoplasmic side</orientation>
    </subcellularLocation>
</comment>
<accession>G4TLR0</accession>
<evidence type="ECO:0000256" key="1">
    <source>
        <dbReference type="ARBA" id="ARBA00022737"/>
    </source>
</evidence>
<evidence type="ECO:0000259" key="4">
    <source>
        <dbReference type="Pfam" id="PF22890"/>
    </source>
</evidence>
<comment type="subunit">
    <text evidence="3">Component of the ER membrane protein complex (EMC).</text>
</comment>
<dbReference type="OMA" id="VARRAWF"/>
<comment type="function">
    <text evidence="3">Part of the endoplasmic reticulum membrane protein complex (EMC) that enables the energy-independent insertion into endoplasmic reticulum membranes of newly synthesized membrane proteins.</text>
</comment>
<dbReference type="FunCoup" id="G4TLR0">
    <property type="interactions" value="219"/>
</dbReference>
<evidence type="ECO:0000256" key="3">
    <source>
        <dbReference type="RuleBase" id="RU367091"/>
    </source>
</evidence>
<evidence type="ECO:0000313" key="6">
    <source>
        <dbReference type="Proteomes" id="UP000007148"/>
    </source>
</evidence>
<evidence type="ECO:0000313" key="5">
    <source>
        <dbReference type="EMBL" id="CCA72253.1"/>
    </source>
</evidence>
<keyword evidence="6" id="KW-1185">Reference proteome</keyword>
<dbReference type="Proteomes" id="UP000007148">
    <property type="component" value="Unassembled WGS sequence"/>
</dbReference>
<comment type="similarity">
    <text evidence="3">Belongs to the EMC2 family.</text>
</comment>
<dbReference type="InParanoid" id="G4TLR0"/>
<dbReference type="SUPFAM" id="SSF48452">
    <property type="entry name" value="TPR-like"/>
    <property type="match status" value="1"/>
</dbReference>
<evidence type="ECO:0000256" key="2">
    <source>
        <dbReference type="ARBA" id="ARBA00022803"/>
    </source>
</evidence>
<dbReference type="InterPro" id="IPR039856">
    <property type="entry name" value="EMC2-like"/>
</dbReference>
<dbReference type="STRING" id="1109443.G4TLR0"/>
<gene>
    <name evidence="5" type="ORF">PIIN_06187</name>
</gene>
<keyword evidence="1" id="KW-0677">Repeat</keyword>
<dbReference type="OrthoDB" id="124397at2759"/>
<feature type="domain" description="EMC2 TPR-like" evidence="4">
    <location>
        <begin position="104"/>
        <end position="195"/>
    </location>
</feature>
<dbReference type="HOGENOM" id="CLU_052388_1_2_1"/>
<dbReference type="Gene3D" id="1.25.40.10">
    <property type="entry name" value="Tetratricopeptide repeat domain"/>
    <property type="match status" value="1"/>
</dbReference>
<keyword evidence="3" id="KW-0472">Membrane</keyword>
<dbReference type="eggNOG" id="KOG3060">
    <property type="taxonomic scope" value="Eukaryota"/>
</dbReference>
<protein>
    <recommendedName>
        <fullName evidence="3">ER membrane protein complex subunit 2</fullName>
    </recommendedName>
</protein>
<dbReference type="InterPro" id="IPR055217">
    <property type="entry name" value="TPR_EMC2"/>
</dbReference>